<dbReference type="InterPro" id="IPR002182">
    <property type="entry name" value="NB-ARC"/>
</dbReference>
<keyword evidence="3" id="KW-0611">Plant defense</keyword>
<evidence type="ECO:0000256" key="2">
    <source>
        <dbReference type="ARBA" id="ARBA00022737"/>
    </source>
</evidence>
<dbReference type="SMART" id="SM00382">
    <property type="entry name" value="AAA"/>
    <property type="match status" value="1"/>
</dbReference>
<dbReference type="InterPro" id="IPR055414">
    <property type="entry name" value="LRR_R13L4/SHOC2-like"/>
</dbReference>
<dbReference type="InterPro" id="IPR003591">
    <property type="entry name" value="Leu-rich_rpt_typical-subtyp"/>
</dbReference>
<dbReference type="SMART" id="SM00369">
    <property type="entry name" value="LRR_TYP"/>
    <property type="match status" value="3"/>
</dbReference>
<evidence type="ECO:0000256" key="3">
    <source>
        <dbReference type="ARBA" id="ARBA00022821"/>
    </source>
</evidence>
<dbReference type="SUPFAM" id="SSF52058">
    <property type="entry name" value="L domain-like"/>
    <property type="match status" value="1"/>
</dbReference>
<dbReference type="Gene3D" id="1.10.8.430">
    <property type="entry name" value="Helical domain of apoptotic protease-activating factors"/>
    <property type="match status" value="1"/>
</dbReference>
<sequence>MKAKDDCATEHLVGIDGQVEAILDLLVDDSGRPRCLGIHGPSGIGKTTLAKALFDKLISNFDRYCFLRDVSVSSRHDGLVFLQKKLLSDVLGRTKPMIDINDIDHGMNVIREKLCGKKVLIVIDDADHREQLEKLIGKISWFGKGSRVIITTRNKSILESVEKIVLYELRDMNSDQAFQLFENRAFKRESPRDNYCDRLSRDIVSTIGGLPLVIEVIGSFLHGKHRPVWKDTLEKLRSITHEDILRKLRISYDALNFKQKQIFLDIACLSLHEEEINASYMWEDCNFSPQIEIEVLSSLSLIRIRENSGLWMHDVLKDLGRQIVHEENLDPGKRSRLWISEGAVDMVKTKENKGNIEALSLAGDPTLLIFTDEDFSRLPNLRFLELDGGSFIGDFTNLFSKLRWFSWCHCPPDFMATNLFSQNLAVLKLSEFNDANDWEGWSQIKMLHNLKVLQLTGLNMVRIDLFGCLSLERLIIEECRQLVEIDPSIGELKLLAYLLIEGCDRLKDLPGEIGLLVNLKHLSLGHCSKLRKLPSSIGELKSLIKLDLSYTSIEGLPHSVGYLVNLESLSLAGCREIRELPDSIGNLNSLIELDLSLTRIKVFPSAIGKLSFLRILDLSHTQICRVPETIGALSHLEELILRDCDELQVLPSLPRSLTHLHVRSRSLQSIPNLSNLTNLVDLSLSDGGLRSLSLINANYLEWIGKLSKLRNLELCYANVMVSPTALGSLSQLRKLYMSGNLYPEFLMQPPKSAMQGNLSSVKTFPGISKLRNLIILKLCRSREKEIQLGGLEQLRHLTVSGFQLLETITFSPSGLKNVKELELENCPKLREVHGLGALERLESLKVDLCWSIRRLSDLWRLQKLMELKIADCYNLRVCEGIDELGCLSLFEVNLCPYLEYWTNASDTSIPKECQIVIERCPKLGETPWGGMFYKDYRDTILRQIKSDSDMSTFGRMDKISNTLTY</sequence>
<dbReference type="Gene3D" id="3.40.50.300">
    <property type="entry name" value="P-loop containing nucleotide triphosphate hydrolases"/>
    <property type="match status" value="1"/>
</dbReference>
<dbReference type="SUPFAM" id="SSF52540">
    <property type="entry name" value="P-loop containing nucleoside triphosphate hydrolases"/>
    <property type="match status" value="1"/>
</dbReference>
<evidence type="ECO:0000256" key="1">
    <source>
        <dbReference type="ARBA" id="ARBA00022614"/>
    </source>
</evidence>
<dbReference type="GeneID" id="115750377"/>
<dbReference type="Proteomes" id="UP000827889">
    <property type="component" value="Chromosome 3"/>
</dbReference>
<dbReference type="PANTHER" id="PTHR11017:SF570">
    <property type="entry name" value="DISEASE RESISTANCE PROTEIN (TIR-NBS CLASS)-RELATED"/>
    <property type="match status" value="1"/>
</dbReference>
<dbReference type="SUPFAM" id="SSF52047">
    <property type="entry name" value="RNI-like"/>
    <property type="match status" value="1"/>
</dbReference>
<reference evidence="7" key="1">
    <citation type="submission" date="2025-08" db="UniProtKB">
        <authorList>
            <consortium name="RefSeq"/>
        </authorList>
    </citation>
    <scope>IDENTIFICATION</scope>
    <source>
        <tissue evidence="7">Leaf</tissue>
    </source>
</reference>
<dbReference type="Gene3D" id="3.80.10.10">
    <property type="entry name" value="Ribonuclease Inhibitor"/>
    <property type="match status" value="4"/>
</dbReference>
<dbReference type="InterPro" id="IPR058192">
    <property type="entry name" value="WHD_ROQ1-like"/>
</dbReference>
<proteinExistence type="predicted"/>
<dbReference type="Pfam" id="PF23282">
    <property type="entry name" value="WHD_ROQ1"/>
    <property type="match status" value="1"/>
</dbReference>
<dbReference type="InterPro" id="IPR042197">
    <property type="entry name" value="Apaf_helical"/>
</dbReference>
<dbReference type="PRINTS" id="PR00364">
    <property type="entry name" value="DISEASERSIST"/>
</dbReference>
<dbReference type="InterPro" id="IPR003593">
    <property type="entry name" value="AAA+_ATPase"/>
</dbReference>
<name>A0ABM3H4G0_9MYRT</name>
<keyword evidence="4" id="KW-0520">NAD</keyword>
<dbReference type="InterPro" id="IPR027417">
    <property type="entry name" value="P-loop_NTPase"/>
</dbReference>
<gene>
    <name evidence="7" type="primary">LOC115750377</name>
</gene>
<dbReference type="InterPro" id="IPR032675">
    <property type="entry name" value="LRR_dom_sf"/>
</dbReference>
<protein>
    <submittedName>
        <fullName evidence="7">Disease resistance protein RPV1-like</fullName>
    </submittedName>
</protein>
<accession>A0ABM3H4G0</accession>
<keyword evidence="1" id="KW-0433">Leucine-rich repeat</keyword>
<evidence type="ECO:0000259" key="5">
    <source>
        <dbReference type="SMART" id="SM00382"/>
    </source>
</evidence>
<organism evidence="6 7">
    <name type="scientific">Rhodamnia argentea</name>
    <dbReference type="NCBI Taxonomy" id="178133"/>
    <lineage>
        <taxon>Eukaryota</taxon>
        <taxon>Viridiplantae</taxon>
        <taxon>Streptophyta</taxon>
        <taxon>Embryophyta</taxon>
        <taxon>Tracheophyta</taxon>
        <taxon>Spermatophyta</taxon>
        <taxon>Magnoliopsida</taxon>
        <taxon>eudicotyledons</taxon>
        <taxon>Gunneridae</taxon>
        <taxon>Pentapetalae</taxon>
        <taxon>rosids</taxon>
        <taxon>malvids</taxon>
        <taxon>Myrtales</taxon>
        <taxon>Myrtaceae</taxon>
        <taxon>Myrtoideae</taxon>
        <taxon>Myrteae</taxon>
        <taxon>Australasian group</taxon>
        <taxon>Rhodamnia</taxon>
    </lineage>
</organism>
<feature type="domain" description="AAA+ ATPase" evidence="5">
    <location>
        <begin position="32"/>
        <end position="169"/>
    </location>
</feature>
<evidence type="ECO:0000313" key="7">
    <source>
        <dbReference type="RefSeq" id="XP_048131491.1"/>
    </source>
</evidence>
<dbReference type="PANTHER" id="PTHR11017">
    <property type="entry name" value="LEUCINE-RICH REPEAT-CONTAINING PROTEIN"/>
    <property type="match status" value="1"/>
</dbReference>
<keyword evidence="2" id="KW-0677">Repeat</keyword>
<evidence type="ECO:0000313" key="6">
    <source>
        <dbReference type="Proteomes" id="UP000827889"/>
    </source>
</evidence>
<keyword evidence="6" id="KW-1185">Reference proteome</keyword>
<dbReference type="Pfam" id="PF23598">
    <property type="entry name" value="LRR_14"/>
    <property type="match status" value="1"/>
</dbReference>
<evidence type="ECO:0000256" key="4">
    <source>
        <dbReference type="ARBA" id="ARBA00023027"/>
    </source>
</evidence>
<dbReference type="RefSeq" id="XP_048131491.1">
    <property type="nucleotide sequence ID" value="XM_048275534.1"/>
</dbReference>
<dbReference type="InterPro" id="IPR044974">
    <property type="entry name" value="Disease_R_plants"/>
</dbReference>
<dbReference type="Pfam" id="PF00931">
    <property type="entry name" value="NB-ARC"/>
    <property type="match status" value="1"/>
</dbReference>